<proteinExistence type="predicted"/>
<dbReference type="Gene3D" id="2.102.10.10">
    <property type="entry name" value="Rieske [2Fe-2S] iron-sulphur domain"/>
    <property type="match status" value="1"/>
</dbReference>
<organism evidence="10 11">
    <name type="scientific">Tribonema minus</name>
    <dbReference type="NCBI Taxonomy" id="303371"/>
    <lineage>
        <taxon>Eukaryota</taxon>
        <taxon>Sar</taxon>
        <taxon>Stramenopiles</taxon>
        <taxon>Ochrophyta</taxon>
        <taxon>PX clade</taxon>
        <taxon>Xanthophyceae</taxon>
        <taxon>Tribonematales</taxon>
        <taxon>Tribonemataceae</taxon>
        <taxon>Tribonema</taxon>
    </lineage>
</organism>
<feature type="domain" description="Rieske" evidence="9">
    <location>
        <begin position="157"/>
        <end position="267"/>
    </location>
</feature>
<evidence type="ECO:0000256" key="1">
    <source>
        <dbReference type="ARBA" id="ARBA00004474"/>
    </source>
</evidence>
<keyword evidence="11" id="KW-1185">Reference proteome</keyword>
<dbReference type="Gene3D" id="3.90.380.10">
    <property type="entry name" value="Naphthalene 1,2-dioxygenase Alpha Subunit, Chain A, domain 1"/>
    <property type="match status" value="1"/>
</dbReference>
<dbReference type="EMBL" id="JAFCMP010000201">
    <property type="protein sequence ID" value="KAG5183593.1"/>
    <property type="molecule type" value="Genomic_DNA"/>
</dbReference>
<gene>
    <name evidence="10" type="ORF">JKP88DRAFT_277604</name>
</gene>
<dbReference type="Pfam" id="PF19112">
    <property type="entry name" value="VanA_C"/>
    <property type="match status" value="1"/>
</dbReference>
<keyword evidence="5" id="KW-0560">Oxidoreductase</keyword>
<dbReference type="InterPro" id="IPR006843">
    <property type="entry name" value="PAP/fibrillin_dom"/>
</dbReference>
<protein>
    <recommendedName>
        <fullName evidence="9">Rieske domain-containing protein</fullName>
    </recommendedName>
</protein>
<evidence type="ECO:0000256" key="4">
    <source>
        <dbReference type="ARBA" id="ARBA00022723"/>
    </source>
</evidence>
<dbReference type="GO" id="GO:0009536">
    <property type="term" value="C:plastid"/>
    <property type="evidence" value="ECO:0007669"/>
    <property type="project" value="UniProtKB-SubCell"/>
</dbReference>
<evidence type="ECO:0000256" key="5">
    <source>
        <dbReference type="ARBA" id="ARBA00023002"/>
    </source>
</evidence>
<keyword evidence="7" id="KW-0411">Iron-sulfur</keyword>
<dbReference type="InterPro" id="IPR036922">
    <property type="entry name" value="Rieske_2Fe-2S_sf"/>
</dbReference>
<dbReference type="PANTHER" id="PTHR21266">
    <property type="entry name" value="IRON-SULFUR DOMAIN CONTAINING PROTEIN"/>
    <property type="match status" value="1"/>
</dbReference>
<comment type="subcellular location">
    <subcellularLocation>
        <location evidence="1">Plastid</location>
    </subcellularLocation>
</comment>
<keyword evidence="6" id="KW-0408">Iron</keyword>
<keyword evidence="2" id="KW-0934">Plastid</keyword>
<evidence type="ECO:0000313" key="11">
    <source>
        <dbReference type="Proteomes" id="UP000664859"/>
    </source>
</evidence>
<evidence type="ECO:0000256" key="7">
    <source>
        <dbReference type="ARBA" id="ARBA00023014"/>
    </source>
</evidence>
<comment type="caution">
    <text evidence="10">The sequence shown here is derived from an EMBL/GenBank/DDBJ whole genome shotgun (WGS) entry which is preliminary data.</text>
</comment>
<dbReference type="PANTHER" id="PTHR21266:SF60">
    <property type="entry name" value="3-KETOSTEROID-9-ALPHA-MONOOXYGENASE, OXYGENASE COMPONENT"/>
    <property type="match status" value="1"/>
</dbReference>
<feature type="region of interest" description="Disordered" evidence="8">
    <location>
        <begin position="1"/>
        <end position="36"/>
    </location>
</feature>
<accession>A0A836CFS0</accession>
<feature type="compositionally biased region" description="Low complexity" evidence="8">
    <location>
        <begin position="19"/>
        <end position="30"/>
    </location>
</feature>
<reference evidence="10" key="1">
    <citation type="submission" date="2021-02" db="EMBL/GenBank/DDBJ databases">
        <title>First Annotated Genome of the Yellow-green Alga Tribonema minus.</title>
        <authorList>
            <person name="Mahan K.M."/>
        </authorList>
    </citation>
    <scope>NUCLEOTIDE SEQUENCE</scope>
    <source>
        <strain evidence="10">UTEX B ZZ1240</strain>
    </source>
</reference>
<evidence type="ECO:0000256" key="2">
    <source>
        <dbReference type="ARBA" id="ARBA00022640"/>
    </source>
</evidence>
<keyword evidence="4" id="KW-0479">Metal-binding</keyword>
<dbReference type="SUPFAM" id="SSF50022">
    <property type="entry name" value="ISP domain"/>
    <property type="match status" value="1"/>
</dbReference>
<dbReference type="InterPro" id="IPR050584">
    <property type="entry name" value="Cholesterol_7-desaturase"/>
</dbReference>
<dbReference type="GO" id="GO:0046872">
    <property type="term" value="F:metal ion binding"/>
    <property type="evidence" value="ECO:0007669"/>
    <property type="project" value="UniProtKB-KW"/>
</dbReference>
<dbReference type="Pfam" id="PF00355">
    <property type="entry name" value="Rieske"/>
    <property type="match status" value="1"/>
</dbReference>
<dbReference type="Pfam" id="PF04755">
    <property type="entry name" value="PAP_fibrillin"/>
    <property type="match status" value="1"/>
</dbReference>
<dbReference type="InterPro" id="IPR044043">
    <property type="entry name" value="VanA_C_cat"/>
</dbReference>
<dbReference type="CDD" id="cd03469">
    <property type="entry name" value="Rieske_RO_Alpha_N"/>
    <property type="match status" value="1"/>
</dbReference>
<dbReference type="GO" id="GO:0016491">
    <property type="term" value="F:oxidoreductase activity"/>
    <property type="evidence" value="ECO:0007669"/>
    <property type="project" value="UniProtKB-KW"/>
</dbReference>
<dbReference type="Proteomes" id="UP000664859">
    <property type="component" value="Unassembled WGS sequence"/>
</dbReference>
<evidence type="ECO:0000313" key="10">
    <source>
        <dbReference type="EMBL" id="KAG5183593.1"/>
    </source>
</evidence>
<dbReference type="AlphaFoldDB" id="A0A836CFS0"/>
<evidence type="ECO:0000256" key="3">
    <source>
        <dbReference type="ARBA" id="ARBA00022714"/>
    </source>
</evidence>
<evidence type="ECO:0000256" key="8">
    <source>
        <dbReference type="SAM" id="MobiDB-lite"/>
    </source>
</evidence>
<keyword evidence="3" id="KW-0001">2Fe-2S</keyword>
<name>A0A836CFS0_9STRA</name>
<dbReference type="OrthoDB" id="189176at2759"/>
<dbReference type="SUPFAM" id="SSF55961">
    <property type="entry name" value="Bet v1-like"/>
    <property type="match status" value="1"/>
</dbReference>
<evidence type="ECO:0000259" key="9">
    <source>
        <dbReference type="PROSITE" id="PS51296"/>
    </source>
</evidence>
<dbReference type="PROSITE" id="PS51296">
    <property type="entry name" value="RIESKE"/>
    <property type="match status" value="1"/>
</dbReference>
<evidence type="ECO:0000256" key="6">
    <source>
        <dbReference type="ARBA" id="ARBA00023004"/>
    </source>
</evidence>
<dbReference type="InterPro" id="IPR017941">
    <property type="entry name" value="Rieske_2Fe-2S"/>
</dbReference>
<sequence>MFDDEQRQQQKAGENLLTPPSIIPQASPSPDGTAPQYQWLDVAAIPPSTDADTAELQPATLRSSGEAWVAAVRRTIAQAVLPRTDASGPPSPITAEFDTQSFMGPDQMRPVAEQPVLSKPEVAAAAPAAAAAQRVNKARKPDSMPPNVCTDSVPNLWLAVGHMSSLKGKKVLKVTVDGKPIAIWRTSTGELKAISDICIHRGASLAKGWLHQDRLVCPYHGFEFDGHGTLQYMPGVTKEGVTKQGCSGSGRKTQAYLVREKNGWIYLFPDAARPGAIEQYSEPFTIAEASDPRFRYVEGSVEIGGDAAACMENMLDLLHISYVHSFGNLNSPVPFEVDYNHSYDDANGALASTSVTFRYKSGPKSFSKVVGKSPEVVVRNEYHLPYHAVIRVFFGEDCIKTIHAAAVPSEEGKTTLHWKLYRNFFMTHPMDQGPLNAAADLLFRQMMRVTLQEDKDIIEAIYPGYQRGYMNAKFDKQVLFWRKAYDRFQEVSAARSSTQLESALQMELLARIAGTRRGNAQSTSDRRAILRLIEQLETVSPPAAATSAAAADAAPAAADAAAVVATAVPQVPAAAAAAAAAAVTEAAAAEVAAESVGGEWHLQYMAEPKGGGDAGANSDPEVSAEVADAVLSAVDGQVLQQAGGEAYLLDWNQNGRPLWADTEESVQIIDTDSQIISNRASYRGWSGLRTTVQLDAIFKACEENANRLLIEFRRAAVDIGGLKLSFPHLSRFSPRGWLETTYVNDHLRIARGNKG</sequence>
<dbReference type="GO" id="GO:0051537">
    <property type="term" value="F:2 iron, 2 sulfur cluster binding"/>
    <property type="evidence" value="ECO:0007669"/>
    <property type="project" value="UniProtKB-KW"/>
</dbReference>